<keyword evidence="1" id="KW-0812">Transmembrane</keyword>
<keyword evidence="1" id="KW-0472">Membrane</keyword>
<dbReference type="AlphaFoldDB" id="A0ABC8UKJ2"/>
<dbReference type="EMBL" id="CAUOFW020008091">
    <property type="protein sequence ID" value="CAK9181576.1"/>
    <property type="molecule type" value="Genomic_DNA"/>
</dbReference>
<reference evidence="2 3" key="1">
    <citation type="submission" date="2024-02" db="EMBL/GenBank/DDBJ databases">
        <authorList>
            <person name="Vignale AGUSTIN F."/>
            <person name="Sosa J E."/>
            <person name="Modenutti C."/>
        </authorList>
    </citation>
    <scope>NUCLEOTIDE SEQUENCE [LARGE SCALE GENOMIC DNA]</scope>
</reference>
<gene>
    <name evidence="2" type="ORF">ILEXP_LOCUS51652</name>
</gene>
<keyword evidence="3" id="KW-1185">Reference proteome</keyword>
<protein>
    <submittedName>
        <fullName evidence="2">Uncharacterized protein</fullName>
    </submittedName>
</protein>
<feature type="transmembrane region" description="Helical" evidence="1">
    <location>
        <begin position="185"/>
        <end position="209"/>
    </location>
</feature>
<dbReference type="InterPro" id="IPR008480">
    <property type="entry name" value="DUF761_pln"/>
</dbReference>
<evidence type="ECO:0000256" key="1">
    <source>
        <dbReference type="SAM" id="Phobius"/>
    </source>
</evidence>
<dbReference type="Pfam" id="PF05553">
    <property type="entry name" value="DUF761"/>
    <property type="match status" value="1"/>
</dbReference>
<dbReference type="PANTHER" id="PTHR33450:SF4">
    <property type="entry name" value="OS04G0665666 PROTEIN"/>
    <property type="match status" value="1"/>
</dbReference>
<name>A0ABC8UKJ2_9AQUA</name>
<organism evidence="2 3">
    <name type="scientific">Ilex paraguariensis</name>
    <name type="common">yerba mate</name>
    <dbReference type="NCBI Taxonomy" id="185542"/>
    <lineage>
        <taxon>Eukaryota</taxon>
        <taxon>Viridiplantae</taxon>
        <taxon>Streptophyta</taxon>
        <taxon>Embryophyta</taxon>
        <taxon>Tracheophyta</taxon>
        <taxon>Spermatophyta</taxon>
        <taxon>Magnoliopsida</taxon>
        <taxon>eudicotyledons</taxon>
        <taxon>Gunneridae</taxon>
        <taxon>Pentapetalae</taxon>
        <taxon>asterids</taxon>
        <taxon>campanulids</taxon>
        <taxon>Aquifoliales</taxon>
        <taxon>Aquifoliaceae</taxon>
        <taxon>Ilex</taxon>
    </lineage>
</organism>
<evidence type="ECO:0000313" key="3">
    <source>
        <dbReference type="Proteomes" id="UP001642360"/>
    </source>
</evidence>
<dbReference type="PANTHER" id="PTHR33450">
    <property type="entry name" value="EMB|CAB67623.1-RELATED"/>
    <property type="match status" value="1"/>
</dbReference>
<comment type="caution">
    <text evidence="2">The sequence shown here is derived from an EMBL/GenBank/DDBJ whole genome shotgun (WGS) entry which is preliminary data.</text>
</comment>
<keyword evidence="1" id="KW-1133">Transmembrane helix</keyword>
<dbReference type="Proteomes" id="UP001642360">
    <property type="component" value="Unassembled WGS sequence"/>
</dbReference>
<sequence>MAGPSYSKYVHPLHVFYTKLTSSTLSPMKLKTRIQTFILSHLCRIARVLTKAKSILIEILNEIRSIRFIQSLIESKRKNKHYFDQRRLHYNWCSSHVIKGYSTSHVYYESKWNTVTSMERDDEGESQLSEYVHWLEEKVHSDSATDEIDRLADMFIASCHEKFRLEKVESYRRFQEMMARSVRGFFNSLSLSLSLSTLSLCFIASWLGLENCT</sequence>
<evidence type="ECO:0000313" key="2">
    <source>
        <dbReference type="EMBL" id="CAK9181576.1"/>
    </source>
</evidence>
<accession>A0ABC8UKJ2</accession>
<proteinExistence type="predicted"/>